<dbReference type="OrthoDB" id="6159649at2759"/>
<keyword evidence="6" id="KW-0694">RNA-binding</keyword>
<dbReference type="Gene3D" id="3.90.228.10">
    <property type="match status" value="1"/>
</dbReference>
<dbReference type="Gene3D" id="3.40.220.10">
    <property type="entry name" value="Leucine Aminopeptidase, subunit E, domain 1"/>
    <property type="match status" value="2"/>
</dbReference>
<keyword evidence="14" id="KW-1185">Reference proteome</keyword>
<feature type="compositionally biased region" description="Acidic residues" evidence="8">
    <location>
        <begin position="805"/>
        <end position="823"/>
    </location>
</feature>
<dbReference type="PROSITE" id="PS50102">
    <property type="entry name" value="RRM"/>
    <property type="match status" value="1"/>
</dbReference>
<evidence type="ECO:0000259" key="9">
    <source>
        <dbReference type="PROSITE" id="PS50102"/>
    </source>
</evidence>
<comment type="caution">
    <text evidence="13">The sequence shown here is derived from an EMBL/GenBank/DDBJ whole genome shotgun (WGS) entry which is preliminary data.</text>
</comment>
<accession>A0A2B4RL77</accession>
<organism evidence="13 14">
    <name type="scientific">Stylophora pistillata</name>
    <name type="common">Smooth cauliflower coral</name>
    <dbReference type="NCBI Taxonomy" id="50429"/>
    <lineage>
        <taxon>Eukaryota</taxon>
        <taxon>Metazoa</taxon>
        <taxon>Cnidaria</taxon>
        <taxon>Anthozoa</taxon>
        <taxon>Hexacorallia</taxon>
        <taxon>Scleractinia</taxon>
        <taxon>Astrocoeniina</taxon>
        <taxon>Pocilloporidae</taxon>
        <taxon>Stylophora</taxon>
    </lineage>
</organism>
<feature type="region of interest" description="Disordered" evidence="8">
    <location>
        <begin position="804"/>
        <end position="836"/>
    </location>
</feature>
<dbReference type="InterPro" id="IPR052056">
    <property type="entry name" value="Mono-ARTD/PARP"/>
</dbReference>
<dbReference type="Pfam" id="PF23085">
    <property type="entry name" value="RRM_PARP14_3"/>
    <property type="match status" value="1"/>
</dbReference>
<dbReference type="GO" id="GO:0003714">
    <property type="term" value="F:transcription corepressor activity"/>
    <property type="evidence" value="ECO:0007669"/>
    <property type="project" value="TreeGrafter"/>
</dbReference>
<evidence type="ECO:0000313" key="13">
    <source>
        <dbReference type="EMBL" id="PFX17025.1"/>
    </source>
</evidence>
<dbReference type="GO" id="GO:0003950">
    <property type="term" value="F:NAD+ poly-ADP-ribosyltransferase activity"/>
    <property type="evidence" value="ECO:0007669"/>
    <property type="project" value="UniProtKB-UniRule"/>
</dbReference>
<dbReference type="SUPFAM" id="SSF52949">
    <property type="entry name" value="Macro domain-like"/>
    <property type="match status" value="2"/>
</dbReference>
<sequence length="1636" mass="184827">MEDKNGTNSSLEKDQGKDKESANSTDESRNQGNTFPYRSERDTWQVVRRGQHSIPPKEVAQKRGGGGCNKMNASETPHGKPSRKVQTHRPNVQKREENKGAFSGRGDRGRGSRGKRGWGSGAFRGGHQGRGGPGHQAGAKPRQRLDPASLGFTQPDIRYERNKLYILGLHFRSTPDAVKNYIERISGYDVNRVEWFKPNGKAIVTLNTDKISDFSRIIQESKKRPLEGVTVTIERAPECKSIFVSGFSEITTKEKVEEYFFSWGSLEDVAFSPWDENGKEKRAIVYFKEKKSVKKSTKTDHFIDGKALHVETFFPFMGTLLPVNEPSKSSRPTSGEVGRTWQPQFYKAVDKDIVEFLMKSNQEAKLRGRLHSSEHAGVRWTNDEGYLLIKYDTTAGKRVDKEFDEEAWKKRCSDIIDQFIDESTTREFPVDREFWEGVVDQLPKPENLLPKFTAQVKLLKESHSVKLICQKTNLPEFAEILDRRLKDIKQEELEKKLDQKTLTDIAIEKLQLLQNCGFENVLKKVFNQDLQLKIDLSNRNLLIKTPKGHMPSVMTYLRQRLDEIDQNAISQPPEILEILKTKVGKRKMTQELPDGCAFNVDEKSKKVILLGKTLSHTCEGRKKAETVLLDDRSLKVTEADNDLMLSPKWDELCKKLVKRLTIRQKRELLCIAVFGFKNDVEEAVKKMRDFLNEKKATEGEFRLDSPLNRKFFTDYYKEDLQKIVEELAPCAVKISLDESGDRMKYSGTDDGVKDVEERIYILQDQIKEKSFPIRTPGMRNFMAQDAGRRLVDTVERENKCIISIAEEDEEQVEDEMEGSDSDEPSSISSRGEEDLDDVDTFFTKEGKKVIWKSGNIEEEQADILVCSVGSKFNLTIGAIANAISKAAGPELQEELRKKTTGGTLGEGDIVHTGAGHLDCRHVIHCVCCPWKGNPQDEQLLQDLLRKCFDKASELGACSIGLPLVGTGNLNFPYATAVQIMIQAAVDYSHANPESPLEEIRFVVFSSDQKGIATFEEKFEEFKKENRPDVKPRKPQIRESKLKPVPPDFEYKEVQIGDLSLKVLKGDITKERSDAICNVISQDLNMKSGTLSSAILAASGSTVEDELQSQAPQPPGDIVTTSAGYLSAIHIIHMVVGQRTKKCLQTCVEKALNKVDALGLKSVSIPAVGTGGLGQTAEESAQVVFGAIRVSTAKPFNSIREVRVVVFDVSFICAYLAELNAIQKETSESSPCGEEDDDLTYYGKNAESSAEEVRRKRRRQKIIYYGRLESFDAVNAALKDGVIKACGDPRVIKREVISRLSKRAIRELKQMSRMRDVKLDQPEPGTIRLQGLPKDVMDMNSELSNAIQEHVEREHRQELAEQMSKTVQWYLVNTRGQHVPFDKMANNEIESAFKAKKPSLLFTHQNLKAEINFGNDEVTFLRTGAIKRVLRRDVLPLPDEWDPQPRDVNGKEETLHLVSLEKESKEYKKVEDKFLQTMRGKAVITNIERIQNPSMHNSYMVRKQTMYAKNGTIDNELELFHGTKVECIKAINVQGFDRSLCGANGNAFGDGVYFAKDASYSITYSTPDANGNRFMYLAGVLVGKYTVGKQGWKKPPAKDLSKSEILFDSLVNKEESPTIFVVFNDFHVYPKYLISFK</sequence>
<feature type="compositionally biased region" description="Gly residues" evidence="8">
    <location>
        <begin position="117"/>
        <end position="135"/>
    </location>
</feature>
<feature type="domain" description="WWE" evidence="10">
    <location>
        <begin position="1354"/>
        <end position="1431"/>
    </location>
</feature>
<dbReference type="EC" id="2.4.2.-" evidence="7"/>
<dbReference type="InterPro" id="IPR002589">
    <property type="entry name" value="Macro_dom"/>
</dbReference>
<feature type="compositionally biased region" description="Basic and acidic residues" evidence="8">
    <location>
        <begin position="1"/>
        <end position="29"/>
    </location>
</feature>
<keyword evidence="5" id="KW-0539">Nucleus</keyword>
<name>A0A2B4RL77_STYPI</name>
<evidence type="ECO:0000256" key="4">
    <source>
        <dbReference type="ARBA" id="ARBA00023027"/>
    </source>
</evidence>
<dbReference type="SMART" id="SM00360">
    <property type="entry name" value="RRM"/>
    <property type="match status" value="1"/>
</dbReference>
<evidence type="ECO:0000259" key="11">
    <source>
        <dbReference type="PROSITE" id="PS51059"/>
    </source>
</evidence>
<evidence type="ECO:0000256" key="3">
    <source>
        <dbReference type="ARBA" id="ARBA00022679"/>
    </source>
</evidence>
<dbReference type="GO" id="GO:0005634">
    <property type="term" value="C:nucleus"/>
    <property type="evidence" value="ECO:0007669"/>
    <property type="project" value="UniProtKB-SubCell"/>
</dbReference>
<comment type="subcellular location">
    <subcellularLocation>
        <location evidence="1">Nucleus</location>
    </subcellularLocation>
</comment>
<dbReference type="InterPro" id="IPR035979">
    <property type="entry name" value="RBD_domain_sf"/>
</dbReference>
<proteinExistence type="predicted"/>
<dbReference type="Gene3D" id="3.30.720.50">
    <property type="match status" value="1"/>
</dbReference>
<dbReference type="InterPro" id="IPR004170">
    <property type="entry name" value="WWE_dom"/>
</dbReference>
<dbReference type="PROSITE" id="PS51059">
    <property type="entry name" value="PARP_CATALYTIC"/>
    <property type="match status" value="1"/>
</dbReference>
<evidence type="ECO:0000259" key="12">
    <source>
        <dbReference type="PROSITE" id="PS51154"/>
    </source>
</evidence>
<evidence type="ECO:0000313" key="14">
    <source>
        <dbReference type="Proteomes" id="UP000225706"/>
    </source>
</evidence>
<dbReference type="CDD" id="cd01439">
    <property type="entry name" value="TCCD_inducible_PARP_like"/>
    <property type="match status" value="1"/>
</dbReference>
<dbReference type="InterPro" id="IPR037197">
    <property type="entry name" value="WWE_dom_sf"/>
</dbReference>
<feature type="domain" description="Macro" evidence="12">
    <location>
        <begin position="836"/>
        <end position="1022"/>
    </location>
</feature>
<dbReference type="InterPro" id="IPR000504">
    <property type="entry name" value="RRM_dom"/>
</dbReference>
<dbReference type="PANTHER" id="PTHR14453">
    <property type="entry name" value="PARP/ZINC FINGER CCCH TYPE DOMAIN CONTAINING PROTEIN"/>
    <property type="match status" value="1"/>
</dbReference>
<dbReference type="Pfam" id="PF01661">
    <property type="entry name" value="Macro"/>
    <property type="match status" value="2"/>
</dbReference>
<evidence type="ECO:0000256" key="6">
    <source>
        <dbReference type="PROSITE-ProRule" id="PRU00176"/>
    </source>
</evidence>
<gene>
    <name evidence="13" type="primary">PARP14</name>
    <name evidence="13" type="ORF">AWC38_SpisGene18676</name>
</gene>
<feature type="region of interest" description="Disordered" evidence="8">
    <location>
        <begin position="1"/>
        <end position="150"/>
    </location>
</feature>
<dbReference type="InterPro" id="IPR012317">
    <property type="entry name" value="Poly(ADP-ribose)pol_cat_dom"/>
</dbReference>
<evidence type="ECO:0000256" key="2">
    <source>
        <dbReference type="ARBA" id="ARBA00022676"/>
    </source>
</evidence>
<dbReference type="SUPFAM" id="SSF117839">
    <property type="entry name" value="WWE domain"/>
    <property type="match status" value="1"/>
</dbReference>
<dbReference type="PROSITE" id="PS51154">
    <property type="entry name" value="MACRO"/>
    <property type="match status" value="2"/>
</dbReference>
<dbReference type="GO" id="GO:0070212">
    <property type="term" value="P:protein poly-ADP-ribosylation"/>
    <property type="evidence" value="ECO:0007669"/>
    <property type="project" value="TreeGrafter"/>
</dbReference>
<dbReference type="EMBL" id="LSMT01000502">
    <property type="protein sequence ID" value="PFX17025.1"/>
    <property type="molecule type" value="Genomic_DNA"/>
</dbReference>
<feature type="domain" description="Macro" evidence="12">
    <location>
        <begin position="1047"/>
        <end position="1222"/>
    </location>
</feature>
<evidence type="ECO:0000259" key="10">
    <source>
        <dbReference type="PROSITE" id="PS50918"/>
    </source>
</evidence>
<dbReference type="Proteomes" id="UP000225706">
    <property type="component" value="Unassembled WGS sequence"/>
</dbReference>
<dbReference type="Gene3D" id="3.30.70.330">
    <property type="match status" value="1"/>
</dbReference>
<feature type="domain" description="PARP catalytic" evidence="11">
    <location>
        <begin position="1441"/>
        <end position="1636"/>
    </location>
</feature>
<dbReference type="SUPFAM" id="SSF56399">
    <property type="entry name" value="ADP-ribosylation"/>
    <property type="match status" value="1"/>
</dbReference>
<dbReference type="GO" id="GO:0044389">
    <property type="term" value="F:ubiquitin-like protein ligase binding"/>
    <property type="evidence" value="ECO:0007669"/>
    <property type="project" value="TreeGrafter"/>
</dbReference>
<evidence type="ECO:0000256" key="8">
    <source>
        <dbReference type="SAM" id="MobiDB-lite"/>
    </source>
</evidence>
<dbReference type="GO" id="GO:0010629">
    <property type="term" value="P:negative regulation of gene expression"/>
    <property type="evidence" value="ECO:0007669"/>
    <property type="project" value="TreeGrafter"/>
</dbReference>
<evidence type="ECO:0000256" key="5">
    <source>
        <dbReference type="ARBA" id="ARBA00023242"/>
    </source>
</evidence>
<dbReference type="GO" id="GO:1990404">
    <property type="term" value="F:NAD+-protein mono-ADP-ribosyltransferase activity"/>
    <property type="evidence" value="ECO:0007669"/>
    <property type="project" value="TreeGrafter"/>
</dbReference>
<dbReference type="FunFam" id="3.90.228.10:FF:000008">
    <property type="entry name" value="Poly [ADP-ribose] polymerase"/>
    <property type="match status" value="1"/>
</dbReference>
<dbReference type="GO" id="GO:0005737">
    <property type="term" value="C:cytoplasm"/>
    <property type="evidence" value="ECO:0007669"/>
    <property type="project" value="TreeGrafter"/>
</dbReference>
<dbReference type="GO" id="GO:0060335">
    <property type="term" value="P:positive regulation of type II interferon-mediated signaling pathway"/>
    <property type="evidence" value="ECO:0007669"/>
    <property type="project" value="TreeGrafter"/>
</dbReference>
<feature type="compositionally biased region" description="Basic and acidic residues" evidence="8">
    <location>
        <begin position="93"/>
        <end position="110"/>
    </location>
</feature>
<keyword evidence="4 7" id="KW-0520">NAD</keyword>
<dbReference type="InterPro" id="IPR043472">
    <property type="entry name" value="Macro_dom-like"/>
</dbReference>
<dbReference type="GO" id="GO:0003723">
    <property type="term" value="F:RNA binding"/>
    <property type="evidence" value="ECO:0007669"/>
    <property type="project" value="UniProtKB-UniRule"/>
</dbReference>
<reference evidence="14" key="1">
    <citation type="journal article" date="2017" name="bioRxiv">
        <title>Comparative analysis of the genomes of Stylophora pistillata and Acropora digitifera provides evidence for extensive differences between species of corals.</title>
        <authorList>
            <person name="Voolstra C.R."/>
            <person name="Li Y."/>
            <person name="Liew Y.J."/>
            <person name="Baumgarten S."/>
            <person name="Zoccola D."/>
            <person name="Flot J.-F."/>
            <person name="Tambutte S."/>
            <person name="Allemand D."/>
            <person name="Aranda M."/>
        </authorList>
    </citation>
    <scope>NUCLEOTIDE SEQUENCE [LARGE SCALE GENOMIC DNA]</scope>
</reference>
<dbReference type="Pfam" id="PF00644">
    <property type="entry name" value="PARP"/>
    <property type="match status" value="1"/>
</dbReference>
<keyword evidence="2 7" id="KW-0328">Glycosyltransferase</keyword>
<dbReference type="STRING" id="50429.A0A2B4RL77"/>
<dbReference type="InterPro" id="IPR012677">
    <property type="entry name" value="Nucleotide-bd_a/b_plait_sf"/>
</dbReference>
<feature type="domain" description="RRM" evidence="9">
    <location>
        <begin position="240"/>
        <end position="328"/>
    </location>
</feature>
<dbReference type="SMART" id="SM00506">
    <property type="entry name" value="A1pp"/>
    <property type="match status" value="2"/>
</dbReference>
<keyword evidence="3 7" id="KW-0808">Transferase</keyword>
<dbReference type="PANTHER" id="PTHR14453:SF67">
    <property type="entry name" value="POLY [ADP-RIBOSE] POLYMERASE"/>
    <property type="match status" value="1"/>
</dbReference>
<dbReference type="SUPFAM" id="SSF54928">
    <property type="entry name" value="RNA-binding domain, RBD"/>
    <property type="match status" value="1"/>
</dbReference>
<dbReference type="PROSITE" id="PS50918">
    <property type="entry name" value="WWE"/>
    <property type="match status" value="1"/>
</dbReference>
<protein>
    <recommendedName>
        <fullName evidence="7">Poly [ADP-ribose] polymerase</fullName>
        <shortName evidence="7">PARP</shortName>
        <ecNumber evidence="7">2.4.2.-</ecNumber>
    </recommendedName>
</protein>
<evidence type="ECO:0000256" key="7">
    <source>
        <dbReference type="RuleBase" id="RU362114"/>
    </source>
</evidence>
<evidence type="ECO:0000256" key="1">
    <source>
        <dbReference type="ARBA" id="ARBA00004123"/>
    </source>
</evidence>